<sequence>MDMATVVVICPRNRQLGYEYIYNNLWQMLRPDINLTLR</sequence>
<protein>
    <submittedName>
        <fullName evidence="1">Uncharacterized protein</fullName>
    </submittedName>
</protein>
<evidence type="ECO:0000313" key="1">
    <source>
        <dbReference type="EMBL" id="QII10091.1"/>
    </source>
</evidence>
<evidence type="ECO:0000313" key="2">
    <source>
        <dbReference type="Proteomes" id="UP000501926"/>
    </source>
</evidence>
<organism evidence="1 2">
    <name type="scientific">Kuenenia stuttgartiensis</name>
    <dbReference type="NCBI Taxonomy" id="174633"/>
    <lineage>
        <taxon>Bacteria</taxon>
        <taxon>Pseudomonadati</taxon>
        <taxon>Planctomycetota</taxon>
        <taxon>Candidatus Brocadiia</taxon>
        <taxon>Candidatus Brocadiales</taxon>
        <taxon>Candidatus Brocadiaceae</taxon>
        <taxon>Candidatus Kuenenia</taxon>
    </lineage>
</organism>
<reference evidence="1 2" key="1">
    <citation type="submission" date="2020-02" db="EMBL/GenBank/DDBJ databases">
        <title>Newly sequenced genome of strain CSTR1 showed variability in Candidatus Kuenenia stuttgartiensis genomes.</title>
        <authorList>
            <person name="Ding C."/>
            <person name="Adrian L."/>
        </authorList>
    </citation>
    <scope>NUCLEOTIDE SEQUENCE [LARGE SCALE GENOMIC DNA]</scope>
    <source>
        <strain evidence="1 2">CSTR1</strain>
    </source>
</reference>
<dbReference type="EMBL" id="CP049055">
    <property type="protein sequence ID" value="QII10091.1"/>
    <property type="molecule type" value="Genomic_DNA"/>
</dbReference>
<proteinExistence type="predicted"/>
<dbReference type="AlphaFoldDB" id="A0A6G7GKZ4"/>
<gene>
    <name evidence="1" type="ORF">KsCSTR_07120</name>
</gene>
<dbReference type="Proteomes" id="UP000501926">
    <property type="component" value="Chromosome"/>
</dbReference>
<name>A0A6G7GKZ4_KUEST</name>
<accession>A0A6G7GKZ4</accession>